<evidence type="ECO:0000313" key="3">
    <source>
        <dbReference type="EMBL" id="AFD05884.1"/>
    </source>
</evidence>
<dbReference type="EMBL" id="CP003349">
    <property type="protein sequence ID" value="AFD05884.1"/>
    <property type="molecule type" value="Genomic_DNA"/>
</dbReference>
<dbReference type="HOGENOM" id="CLU_013685_1_1_10"/>
<dbReference type="KEGG" id="scn:Solca_0765"/>
<dbReference type="AlphaFoldDB" id="H8KPI6"/>
<protein>
    <recommendedName>
        <fullName evidence="5">Cycloisomaltooligosaccharide glucanotransferase</fullName>
    </recommendedName>
</protein>
<dbReference type="PROSITE" id="PS51257">
    <property type="entry name" value="PROKAR_LIPOPROTEIN"/>
    <property type="match status" value="1"/>
</dbReference>
<accession>H8KPI6</accession>
<organism evidence="3 4">
    <name type="scientific">Solitalea canadensis (strain ATCC 29591 / DSM 3403 / JCM 21819 / LMG 8368 / NBRC 15130 / NCIMB 12057 / USAM 9D)</name>
    <name type="common">Flexibacter canadensis</name>
    <dbReference type="NCBI Taxonomy" id="929556"/>
    <lineage>
        <taxon>Bacteria</taxon>
        <taxon>Pseudomonadati</taxon>
        <taxon>Bacteroidota</taxon>
        <taxon>Sphingobacteriia</taxon>
        <taxon>Sphingobacteriales</taxon>
        <taxon>Sphingobacteriaceae</taxon>
        <taxon>Solitalea</taxon>
    </lineage>
</organism>
<dbReference type="CDD" id="cd14745">
    <property type="entry name" value="GH66"/>
    <property type="match status" value="1"/>
</dbReference>
<dbReference type="Gene3D" id="2.60.40.1180">
    <property type="entry name" value="Golgi alpha-mannosidase II"/>
    <property type="match status" value="1"/>
</dbReference>
<keyword evidence="2" id="KW-0732">Signal</keyword>
<sequence>MKLGYVIAWAFFSFAACKKEAPATDRVVYGASYRVNIATDKAFYKPGDKIEFSIDKDLAGSPKVRYKLLNNVIQEVSLTGNTWSWTAPAADFTGYMVEVYDVVDKEEKIYCTIGVDVSSDPARFPRNAFLSEYGAIGNEQIGKVMKQLNRYHMNWVQFQDWEYKHHKPLAGTPESPSEQWIDIASRTNYLTTVKGYIDAAHSYNMKTLSYNLCYGSLSDAASDGVSEEWYAYTDKNHTAKDKFELPKPPFKSDIMFMNPGNKGWQDYIIAANNNLYKVFDFDGYQIDQVGNRNKTLYDYNGNAFDLPTGFKSFINAMKTGAPHKSLVMNAVTQYGQEQIATSPVDFLYSEVWAPDEGYKDLARIIQANNSLSNNKKSTVLAAYMNYNVASNKGYFNTPGVLFTDAVIFAFGASHLELGEHMLGKEYFPNNNLEMKDDLKAAMISYYDFLVGYQNLLRDGGTFNNPVVASADGKIKLNNWPPQSGQVSVIGKSVGNKQVVHLINFATASSFDWRDTNGTQTAPQLISSAKVKVTTEKSVKKVWVASPDVNGGASTQLAFTQSGNETSFTLPSLKYWDMVVMEYE</sequence>
<proteinExistence type="inferred from homology"/>
<evidence type="ECO:0000313" key="4">
    <source>
        <dbReference type="Proteomes" id="UP000007590"/>
    </source>
</evidence>
<dbReference type="InterPro" id="IPR013783">
    <property type="entry name" value="Ig-like_fold"/>
</dbReference>
<dbReference type="Gene3D" id="3.20.20.80">
    <property type="entry name" value="Glycosidases"/>
    <property type="match status" value="1"/>
</dbReference>
<name>H8KPI6_SOLCM</name>
<dbReference type="InterPro" id="IPR025092">
    <property type="entry name" value="Glyco_hydro_66"/>
</dbReference>
<dbReference type="eggNOG" id="COG5297">
    <property type="taxonomic scope" value="Bacteria"/>
</dbReference>
<dbReference type="Gene3D" id="2.60.40.10">
    <property type="entry name" value="Immunoglobulins"/>
    <property type="match status" value="1"/>
</dbReference>
<keyword evidence="4" id="KW-1185">Reference proteome</keyword>
<reference evidence="3" key="1">
    <citation type="submission" date="2012-02" db="EMBL/GenBank/DDBJ databases">
        <title>The complete genome of Solitalea canadensis DSM 3403.</title>
        <authorList>
            <consortium name="US DOE Joint Genome Institute (JGI-PGF)"/>
            <person name="Lucas S."/>
            <person name="Copeland A."/>
            <person name="Lapidus A."/>
            <person name="Glavina del Rio T."/>
            <person name="Dalin E."/>
            <person name="Tice H."/>
            <person name="Bruce D."/>
            <person name="Goodwin L."/>
            <person name="Pitluck S."/>
            <person name="Peters L."/>
            <person name="Ovchinnikova G."/>
            <person name="Lu M."/>
            <person name="Kyrpides N."/>
            <person name="Mavromatis K."/>
            <person name="Ivanova N."/>
            <person name="Brettin T."/>
            <person name="Detter J.C."/>
            <person name="Han C."/>
            <person name="Larimer F."/>
            <person name="Land M."/>
            <person name="Hauser L."/>
            <person name="Markowitz V."/>
            <person name="Cheng J.-F."/>
            <person name="Hugenholtz P."/>
            <person name="Woyke T."/>
            <person name="Wu D."/>
            <person name="Spring S."/>
            <person name="Schroeder M."/>
            <person name="Kopitz M."/>
            <person name="Brambilla E."/>
            <person name="Klenk H.-P."/>
            <person name="Eisen J.A."/>
        </authorList>
    </citation>
    <scope>NUCLEOTIDE SEQUENCE</scope>
    <source>
        <strain evidence="3">DSM 3403</strain>
    </source>
</reference>
<dbReference type="InterPro" id="IPR013780">
    <property type="entry name" value="Glyco_hydro_b"/>
</dbReference>
<evidence type="ECO:0000256" key="1">
    <source>
        <dbReference type="ARBA" id="ARBA00010837"/>
    </source>
</evidence>
<gene>
    <name evidence="3" type="ordered locus">Solca_0765</name>
</gene>
<dbReference type="Pfam" id="PF13199">
    <property type="entry name" value="Glyco_hydro_66"/>
    <property type="match status" value="1"/>
</dbReference>
<dbReference type="STRING" id="929556.Solca_0765"/>
<dbReference type="OrthoDB" id="9778932at2"/>
<evidence type="ECO:0008006" key="5">
    <source>
        <dbReference type="Google" id="ProtNLM"/>
    </source>
</evidence>
<evidence type="ECO:0000256" key="2">
    <source>
        <dbReference type="ARBA" id="ARBA00022729"/>
    </source>
</evidence>
<comment type="similarity">
    <text evidence="1">Belongs to the glycosyl hydrolase 66 family.</text>
</comment>
<dbReference type="Proteomes" id="UP000007590">
    <property type="component" value="Chromosome"/>
</dbReference>
<dbReference type="RefSeq" id="WP_014679112.1">
    <property type="nucleotide sequence ID" value="NC_017770.1"/>
</dbReference>